<name>A0A1W2TCY9_ROSNE</name>
<dbReference type="STRING" id="77044.A0A1W2TCY9"/>
<dbReference type="InterPro" id="IPR010730">
    <property type="entry name" value="HET"/>
</dbReference>
<accession>A0A1W2TCY9</accession>
<evidence type="ECO:0000313" key="2">
    <source>
        <dbReference type="EMBL" id="GAP85844.1"/>
    </source>
</evidence>
<dbReference type="PANTHER" id="PTHR24148:SF73">
    <property type="entry name" value="HET DOMAIN PROTEIN (AFU_ORTHOLOGUE AFUA_8G01020)"/>
    <property type="match status" value="1"/>
</dbReference>
<dbReference type="Proteomes" id="UP000054516">
    <property type="component" value="Unassembled WGS sequence"/>
</dbReference>
<dbReference type="InterPro" id="IPR052895">
    <property type="entry name" value="HetReg/Transcr_Mod"/>
</dbReference>
<protein>
    <submittedName>
        <fullName evidence="2">Putative heterokaryon incompatibility protein</fullName>
    </submittedName>
</protein>
<dbReference type="Pfam" id="PF06985">
    <property type="entry name" value="HET"/>
    <property type="match status" value="1"/>
</dbReference>
<keyword evidence="3" id="KW-1185">Reference proteome</keyword>
<dbReference type="EMBL" id="DF977459">
    <property type="protein sequence ID" value="GAP85844.1"/>
    <property type="molecule type" value="Genomic_DNA"/>
</dbReference>
<gene>
    <name evidence="2" type="ORF">SAMD00023353_1401410</name>
</gene>
<dbReference type="OrthoDB" id="5386682at2759"/>
<sequence length="675" mass="76664">MARAVLSPYKPLDPTLSEIRLLEILDDGSGVGKIQCQLHEVSLSSKLKFTALSYVWGDTCNKKEILVNGTTVAITSNLASALGWAMNHWSKRFPGRNKRELRLWADALCINQQDIYERNHQVKTMRDIYSLAELTLAVLQDEHDTGVSDGIRLHNQIYEVLTDQKNPLSPQDFSDWSWIQRIPSLCVGYKERYYPHNRGWHAISTLYTHQYWRRVWILQEAVVSQELLLITATESIEFPRLSKIHELLRNADTTAISKPVGMADGACGAWRNSSIGYLTKPGAPGDIADFRARRRDGNLELYIFYSGRTYLEASDPKDHIYGLLGLMNVDLSADYRKSVTEVYMDFIKEHIKLFHRWRLPPCRPEHPLEDPVGDSSFLLLSGLGYRRRGCARMPTWVPDFSSQSIWLESSDTARRDTYLFLQRNHDPGDEDQLQISRNTLFISGWLLQRITMAADIISQDSSESCHSDSSLASLARQLILNNQDGSPQASPTEPIIRLGAVGEGDLTKYLLLMGLAFVMEWVKPSSGPHRYPIERFFHPESKPAFDIDNEEEIIHWYLENTFPRWESICSYEGLVTCWEASGSQYRMACQSSNKDLKMFMLEDGSLGVGPREIRVGDVLFLPRASNGVVALRQIDDHYLNIGGCHIPYAVGADAGDLAERLSSSKKAKLTRIEIR</sequence>
<dbReference type="PANTHER" id="PTHR24148">
    <property type="entry name" value="ANKYRIN REPEAT DOMAIN-CONTAINING PROTEIN 39 HOMOLOG-RELATED"/>
    <property type="match status" value="1"/>
</dbReference>
<evidence type="ECO:0000259" key="1">
    <source>
        <dbReference type="Pfam" id="PF06985"/>
    </source>
</evidence>
<proteinExistence type="predicted"/>
<organism evidence="2">
    <name type="scientific">Rosellinia necatrix</name>
    <name type="common">White root-rot fungus</name>
    <dbReference type="NCBI Taxonomy" id="77044"/>
    <lineage>
        <taxon>Eukaryota</taxon>
        <taxon>Fungi</taxon>
        <taxon>Dikarya</taxon>
        <taxon>Ascomycota</taxon>
        <taxon>Pezizomycotina</taxon>
        <taxon>Sordariomycetes</taxon>
        <taxon>Xylariomycetidae</taxon>
        <taxon>Xylariales</taxon>
        <taxon>Xylariaceae</taxon>
        <taxon>Rosellinia</taxon>
    </lineage>
</organism>
<reference evidence="2" key="1">
    <citation type="submission" date="2016-03" db="EMBL/GenBank/DDBJ databases">
        <title>Draft genome sequence of Rosellinia necatrix.</title>
        <authorList>
            <person name="Kanematsu S."/>
        </authorList>
    </citation>
    <scope>NUCLEOTIDE SEQUENCE [LARGE SCALE GENOMIC DNA]</scope>
    <source>
        <strain evidence="2">W97</strain>
    </source>
</reference>
<evidence type="ECO:0000313" key="3">
    <source>
        <dbReference type="Proteomes" id="UP000054516"/>
    </source>
</evidence>
<dbReference type="AlphaFoldDB" id="A0A1W2TCY9"/>
<feature type="domain" description="Heterokaryon incompatibility" evidence="1">
    <location>
        <begin position="49"/>
        <end position="220"/>
    </location>
</feature>